<feature type="compositionally biased region" description="Pro residues" evidence="1">
    <location>
        <begin position="58"/>
        <end position="68"/>
    </location>
</feature>
<comment type="caution">
    <text evidence="2">The sequence shown here is derived from an EMBL/GenBank/DDBJ whole genome shotgun (WGS) entry which is preliminary data.</text>
</comment>
<organism evidence="2 3">
    <name type="scientific">Rhodococcus rhodnii LMG 5362</name>
    <dbReference type="NCBI Taxonomy" id="1273125"/>
    <lineage>
        <taxon>Bacteria</taxon>
        <taxon>Bacillati</taxon>
        <taxon>Actinomycetota</taxon>
        <taxon>Actinomycetes</taxon>
        <taxon>Mycobacteriales</taxon>
        <taxon>Nocardiaceae</taxon>
        <taxon>Rhodococcus</taxon>
    </lineage>
</organism>
<evidence type="ECO:0000256" key="1">
    <source>
        <dbReference type="SAM" id="MobiDB-lite"/>
    </source>
</evidence>
<dbReference type="eggNOG" id="COG2367">
    <property type="taxonomic scope" value="Bacteria"/>
</dbReference>
<proteinExistence type="predicted"/>
<reference evidence="2 3" key="1">
    <citation type="journal article" date="2013" name="Genome Announc.">
        <title>Draft Genome Sequence of Rhodococcus rhodnii Strain LMG5362, a Symbiont of Rhodnius prolixus (Hemiptera, Reduviidae, Triatominae), the Principle Vector of Trypanosoma cruzi.</title>
        <authorList>
            <person name="Pachebat J.A."/>
            <person name="van Keulen G."/>
            <person name="Whitten M.M."/>
            <person name="Girdwood S."/>
            <person name="Del Sol R."/>
            <person name="Dyson P.J."/>
            <person name="Facey P.D."/>
        </authorList>
    </citation>
    <scope>NUCLEOTIDE SEQUENCE [LARGE SCALE GENOMIC DNA]</scope>
    <source>
        <strain evidence="2 3">LMG 5362</strain>
    </source>
</reference>
<dbReference type="InterPro" id="IPR012338">
    <property type="entry name" value="Beta-lactam/transpept-like"/>
</dbReference>
<gene>
    <name evidence="2" type="ORF">Rrhod_1445</name>
</gene>
<dbReference type="SUPFAM" id="SSF56601">
    <property type="entry name" value="beta-lactamase/transpeptidase-like"/>
    <property type="match status" value="1"/>
</dbReference>
<dbReference type="Gene3D" id="3.40.710.10">
    <property type="entry name" value="DD-peptidase/beta-lactamase superfamily"/>
    <property type="match status" value="1"/>
</dbReference>
<protein>
    <recommendedName>
        <fullName evidence="4">Beta-lactamase</fullName>
    </recommendedName>
</protein>
<dbReference type="EMBL" id="APMY01000051">
    <property type="protein sequence ID" value="EOM77197.1"/>
    <property type="molecule type" value="Genomic_DNA"/>
</dbReference>
<sequence length="301" mass="30139">MSTDPCMSTDHRRAQPGRGRAALARACCAAVTFVAVVAGCSETGTPVADPEAPTAPHAAPPAPAPPAESGPLAGFGDFAASLPADVGLAVTPIGGGQTLAGGAWADGPAWSTMKVAIAIAAVDAGTARTDDLDAAIRRSDNDAADRLWSSLGPPDRAAEATGAVLARDGDPQTRVNAVATRPGFSAFGQTMWPLTAQSQFASHLVCDPAAAPVTDLMRSTDESWGLATVPGAIAKSGWGPDEDGRQLARQFGALPTPAGGLVAVAIAAQPDSGTFEDAAATLTTITQWLAPRLPAGTGCTP</sequence>
<keyword evidence="3" id="KW-1185">Reference proteome</keyword>
<dbReference type="PATRIC" id="fig|1273125.3.peg.1397"/>
<evidence type="ECO:0000313" key="3">
    <source>
        <dbReference type="Proteomes" id="UP000013525"/>
    </source>
</evidence>
<feature type="region of interest" description="Disordered" evidence="1">
    <location>
        <begin position="46"/>
        <end position="72"/>
    </location>
</feature>
<feature type="compositionally biased region" description="Low complexity" evidence="1">
    <location>
        <begin position="48"/>
        <end position="57"/>
    </location>
</feature>
<name>R7WPF1_9NOCA</name>
<dbReference type="AlphaFoldDB" id="R7WPF1"/>
<dbReference type="Proteomes" id="UP000013525">
    <property type="component" value="Unassembled WGS sequence"/>
</dbReference>
<evidence type="ECO:0008006" key="4">
    <source>
        <dbReference type="Google" id="ProtNLM"/>
    </source>
</evidence>
<evidence type="ECO:0000313" key="2">
    <source>
        <dbReference type="EMBL" id="EOM77197.1"/>
    </source>
</evidence>
<accession>R7WPF1</accession>